<dbReference type="EMBL" id="JAGPXB010000001">
    <property type="protein sequence ID" value="MBQ0907280.1"/>
    <property type="molecule type" value="Genomic_DNA"/>
</dbReference>
<keyword evidence="1" id="KW-0732">Signal</keyword>
<comment type="caution">
    <text evidence="2">The sequence shown here is derived from an EMBL/GenBank/DDBJ whole genome shotgun (WGS) entry which is preliminary data.</text>
</comment>
<accession>A0ABS5CZT6</accession>
<sequence length="270" mass="31675">MKRLMTQLIYFLFITTCWAQQDSLSKIYVQYNYVVRGNATKQVTYRNDYDLIVLPDYQVSIYDEKFNKFSQKEESKNDGIISWKPKGENLATVYKNYGTNEMFHKDNINMRFFVQKDSLNIFNWEIKEDTKIILDYPCQLAVTTFRGRSYEAWFTALLPDAGPWKFGDLPGMILSIKSTDDFVLWEAVGIQIKNGGSDYKKPENPFQLDKCLSWSEFKALYKEKAIASSKFTTMQGEAYNIVTPRMQIQRYIEEDDKDYTADKALEKKSK</sequence>
<protein>
    <submittedName>
        <fullName evidence="2">GLPGLI family protein</fullName>
    </submittedName>
</protein>
<dbReference type="Proteomes" id="UP000679008">
    <property type="component" value="Unassembled WGS sequence"/>
</dbReference>
<gene>
    <name evidence="2" type="ORF">KBJ98_01035</name>
</gene>
<evidence type="ECO:0000256" key="1">
    <source>
        <dbReference type="SAM" id="SignalP"/>
    </source>
</evidence>
<keyword evidence="3" id="KW-1185">Reference proteome</keyword>
<evidence type="ECO:0000313" key="2">
    <source>
        <dbReference type="EMBL" id="MBQ0907280.1"/>
    </source>
</evidence>
<reference evidence="2 3" key="1">
    <citation type="submission" date="2021-04" db="EMBL/GenBank/DDBJ databases">
        <title>Description of novel Flavobacterium sp. F-328.</title>
        <authorList>
            <person name="Saticioglu I.B."/>
        </authorList>
    </citation>
    <scope>NUCLEOTIDE SEQUENCE [LARGE SCALE GENOMIC DNA]</scope>
    <source>
        <strain evidence="2 3">F-328</strain>
    </source>
</reference>
<evidence type="ECO:0000313" key="3">
    <source>
        <dbReference type="Proteomes" id="UP000679008"/>
    </source>
</evidence>
<feature type="signal peptide" evidence="1">
    <location>
        <begin position="1"/>
        <end position="19"/>
    </location>
</feature>
<proteinExistence type="predicted"/>
<feature type="chain" id="PRO_5047212306" evidence="1">
    <location>
        <begin position="20"/>
        <end position="270"/>
    </location>
</feature>
<dbReference type="InterPro" id="IPR005901">
    <property type="entry name" value="GLPGLI"/>
</dbReference>
<name>A0ABS5CZT6_9FLAO</name>
<dbReference type="NCBIfam" id="TIGR01200">
    <property type="entry name" value="GLPGLI"/>
    <property type="match status" value="1"/>
</dbReference>
<organism evidence="2 3">
    <name type="scientific">Flavobacterium erciyesense</name>
    <dbReference type="NCBI Taxonomy" id="2825842"/>
    <lineage>
        <taxon>Bacteria</taxon>
        <taxon>Pseudomonadati</taxon>
        <taxon>Bacteroidota</taxon>
        <taxon>Flavobacteriia</taxon>
        <taxon>Flavobacteriales</taxon>
        <taxon>Flavobacteriaceae</taxon>
        <taxon>Flavobacterium</taxon>
    </lineage>
</organism>